<evidence type="ECO:0000313" key="1">
    <source>
        <dbReference type="EMBL" id="GFY78905.1"/>
    </source>
</evidence>
<protein>
    <submittedName>
        <fullName evidence="1">DUF1758 domain-containing protein</fullName>
    </submittedName>
</protein>
<accession>A0A8X7CTR3</accession>
<dbReference type="SUPFAM" id="SSF56672">
    <property type="entry name" value="DNA/RNA polymerases"/>
    <property type="match status" value="1"/>
</dbReference>
<name>A0A8X7CTR3_9ARAC</name>
<dbReference type="InterPro" id="IPR043502">
    <property type="entry name" value="DNA/RNA_pol_sf"/>
</dbReference>
<keyword evidence="2" id="KW-1185">Reference proteome</keyword>
<gene>
    <name evidence="1" type="primary">AVEN_98657_1</name>
    <name evidence="1" type="ORF">TNIN_107811</name>
</gene>
<proteinExistence type="predicted"/>
<reference evidence="1" key="1">
    <citation type="submission" date="2020-08" db="EMBL/GenBank/DDBJ databases">
        <title>Multicomponent nature underlies the extraordinary mechanical properties of spider dragline silk.</title>
        <authorList>
            <person name="Kono N."/>
            <person name="Nakamura H."/>
            <person name="Mori M."/>
            <person name="Yoshida Y."/>
            <person name="Ohtoshi R."/>
            <person name="Malay A.D."/>
            <person name="Moran D.A.P."/>
            <person name="Tomita M."/>
            <person name="Numata K."/>
            <person name="Arakawa K."/>
        </authorList>
    </citation>
    <scope>NUCLEOTIDE SEQUENCE</scope>
</reference>
<dbReference type="PANTHER" id="PTHR47331">
    <property type="entry name" value="PHD-TYPE DOMAIN-CONTAINING PROTEIN"/>
    <property type="match status" value="1"/>
</dbReference>
<comment type="caution">
    <text evidence="1">The sequence shown here is derived from an EMBL/GenBank/DDBJ whole genome shotgun (WGS) entry which is preliminary data.</text>
</comment>
<dbReference type="EMBL" id="BMAV01023269">
    <property type="protein sequence ID" value="GFY78905.1"/>
    <property type="molecule type" value="Genomic_DNA"/>
</dbReference>
<sequence length="440" mass="49401">MILFKLDQIPENLVLRTFSADAIPRLDELLQFLTLARDPLLVQLLRNVQESLLHIENVSSRGKRGAVNVLNSCKLSVNAPVFSPVPVSGTSEQSENSRVVDVTSCISDVNPDVQILLCTALIQAHPDTHINGLAEIHEFTSHFHINCFSCVRLCDQQNCGMIPSDLDSSMRELFGDISLADPAFYKSGQLMCYLVLKRLLLPLLRSNVIFWVRISHLPFVQEINNVKVYAFTHHGVVWNCTTKLRVVFDASSKTSSGLSLNDLLMVGPRVQPELFPILIQFRIFSVAICADVEKMFRQIKVHEKDVDWQRILWRDSPTEPIKEYRLTTVTYGTSSAPFLSTRTLRQLAIDEQENYPAASRATLSHFYVDDLLSGSATKKGAIQPQCLQSCGEMMKKKGGFSLRKWVSNDPDVLATISEELKAVDSKHTIKRLANLSRSGE</sequence>
<dbReference type="Proteomes" id="UP000886998">
    <property type="component" value="Unassembled WGS sequence"/>
</dbReference>
<dbReference type="PANTHER" id="PTHR47331:SF4">
    <property type="entry name" value="PEPTIDASE S1 DOMAIN-CONTAINING PROTEIN"/>
    <property type="match status" value="1"/>
</dbReference>
<organism evidence="1 2">
    <name type="scientific">Trichonephila inaurata madagascariensis</name>
    <dbReference type="NCBI Taxonomy" id="2747483"/>
    <lineage>
        <taxon>Eukaryota</taxon>
        <taxon>Metazoa</taxon>
        <taxon>Ecdysozoa</taxon>
        <taxon>Arthropoda</taxon>
        <taxon>Chelicerata</taxon>
        <taxon>Arachnida</taxon>
        <taxon>Araneae</taxon>
        <taxon>Araneomorphae</taxon>
        <taxon>Entelegynae</taxon>
        <taxon>Araneoidea</taxon>
        <taxon>Nephilidae</taxon>
        <taxon>Trichonephila</taxon>
        <taxon>Trichonephila inaurata</taxon>
    </lineage>
</organism>
<dbReference type="AlphaFoldDB" id="A0A8X7CTR3"/>
<evidence type="ECO:0000313" key="2">
    <source>
        <dbReference type="Proteomes" id="UP000886998"/>
    </source>
</evidence>
<dbReference type="GO" id="GO:0071897">
    <property type="term" value="P:DNA biosynthetic process"/>
    <property type="evidence" value="ECO:0007669"/>
    <property type="project" value="UniProtKB-ARBA"/>
</dbReference>
<dbReference type="OrthoDB" id="6431293at2759"/>